<evidence type="ECO:0000256" key="4">
    <source>
        <dbReference type="PROSITE-ProRule" id="PRU00335"/>
    </source>
</evidence>
<sequence length="240" mass="25749">MVRQYGYIVAPYEHIVYGGLVYPSWPFPLPAAPGPSAADRIRIAALRCFGAEGVAATSLRSVADKAGVSIGLVQHHFGTKAGLVAAVDEYVLRTVATAVASEPLPPPPEDSLGELGRRVTSIMTDHPEVVDYIARAFVEGDTVGATIFDGLVAISTNQWNQFDEQGLLRSGVDRTWAPLHPLILVIGTAMLRKQIDRHLPEPLTAPSQLHRWDNAVAELLRGGLVANPPSSVGPTAEHRD</sequence>
<feature type="domain" description="HTH tetR-type" evidence="5">
    <location>
        <begin position="35"/>
        <end position="95"/>
    </location>
</feature>
<evidence type="ECO:0000256" key="1">
    <source>
        <dbReference type="ARBA" id="ARBA00023015"/>
    </source>
</evidence>
<dbReference type="Pfam" id="PF00440">
    <property type="entry name" value="TetR_N"/>
    <property type="match status" value="1"/>
</dbReference>
<dbReference type="Gene3D" id="1.10.357.10">
    <property type="entry name" value="Tetracycline Repressor, domain 2"/>
    <property type="match status" value="1"/>
</dbReference>
<accession>A0ABV8VDY7</accession>
<feature type="DNA-binding region" description="H-T-H motif" evidence="4">
    <location>
        <begin position="58"/>
        <end position="77"/>
    </location>
</feature>
<dbReference type="InterPro" id="IPR009057">
    <property type="entry name" value="Homeodomain-like_sf"/>
</dbReference>
<dbReference type="PROSITE" id="PS50977">
    <property type="entry name" value="HTH_TETR_2"/>
    <property type="match status" value="1"/>
</dbReference>
<dbReference type="PANTHER" id="PTHR30055">
    <property type="entry name" value="HTH-TYPE TRANSCRIPTIONAL REGULATOR RUTR"/>
    <property type="match status" value="1"/>
</dbReference>
<dbReference type="RefSeq" id="WP_378558855.1">
    <property type="nucleotide sequence ID" value="NZ_JBHSDL010000008.1"/>
</dbReference>
<evidence type="ECO:0000256" key="3">
    <source>
        <dbReference type="ARBA" id="ARBA00023163"/>
    </source>
</evidence>
<reference evidence="7" key="1">
    <citation type="journal article" date="2019" name="Int. J. Syst. Evol. Microbiol.">
        <title>The Global Catalogue of Microorganisms (GCM) 10K type strain sequencing project: providing services to taxonomists for standard genome sequencing and annotation.</title>
        <authorList>
            <consortium name="The Broad Institute Genomics Platform"/>
            <consortium name="The Broad Institute Genome Sequencing Center for Infectious Disease"/>
            <person name="Wu L."/>
            <person name="Ma J."/>
        </authorList>
    </citation>
    <scope>NUCLEOTIDE SEQUENCE [LARGE SCALE GENOMIC DNA]</scope>
    <source>
        <strain evidence="7">IBRC-M 10490</strain>
    </source>
</reference>
<keyword evidence="3" id="KW-0804">Transcription</keyword>
<keyword evidence="1" id="KW-0805">Transcription regulation</keyword>
<evidence type="ECO:0000313" key="7">
    <source>
        <dbReference type="Proteomes" id="UP001595844"/>
    </source>
</evidence>
<dbReference type="EMBL" id="JBHSDL010000008">
    <property type="protein sequence ID" value="MFC4374241.1"/>
    <property type="molecule type" value="Genomic_DNA"/>
</dbReference>
<name>A0ABV8VDY7_9NOCA</name>
<evidence type="ECO:0000259" key="5">
    <source>
        <dbReference type="PROSITE" id="PS50977"/>
    </source>
</evidence>
<evidence type="ECO:0000256" key="2">
    <source>
        <dbReference type="ARBA" id="ARBA00023125"/>
    </source>
</evidence>
<keyword evidence="2 4" id="KW-0238">DNA-binding</keyword>
<dbReference type="SUPFAM" id="SSF46689">
    <property type="entry name" value="Homeodomain-like"/>
    <property type="match status" value="1"/>
</dbReference>
<keyword evidence="7" id="KW-1185">Reference proteome</keyword>
<protein>
    <submittedName>
        <fullName evidence="6">TetR/AcrR family transcriptional regulator</fullName>
    </submittedName>
</protein>
<evidence type="ECO:0000313" key="6">
    <source>
        <dbReference type="EMBL" id="MFC4374241.1"/>
    </source>
</evidence>
<dbReference type="InterPro" id="IPR050109">
    <property type="entry name" value="HTH-type_TetR-like_transc_reg"/>
</dbReference>
<dbReference type="InterPro" id="IPR001647">
    <property type="entry name" value="HTH_TetR"/>
</dbReference>
<proteinExistence type="predicted"/>
<gene>
    <name evidence="6" type="ORF">ACFO5K_08990</name>
</gene>
<dbReference type="Proteomes" id="UP001595844">
    <property type="component" value="Unassembled WGS sequence"/>
</dbReference>
<comment type="caution">
    <text evidence="6">The sequence shown here is derived from an EMBL/GenBank/DDBJ whole genome shotgun (WGS) entry which is preliminary data.</text>
</comment>
<dbReference type="PANTHER" id="PTHR30055:SF234">
    <property type="entry name" value="HTH-TYPE TRANSCRIPTIONAL REGULATOR BETI"/>
    <property type="match status" value="1"/>
</dbReference>
<organism evidence="6 7">
    <name type="scientific">Nocardia halotolerans</name>
    <dbReference type="NCBI Taxonomy" id="1755878"/>
    <lineage>
        <taxon>Bacteria</taxon>
        <taxon>Bacillati</taxon>
        <taxon>Actinomycetota</taxon>
        <taxon>Actinomycetes</taxon>
        <taxon>Mycobacteriales</taxon>
        <taxon>Nocardiaceae</taxon>
        <taxon>Nocardia</taxon>
    </lineage>
</organism>